<proteinExistence type="predicted"/>
<evidence type="ECO:0000256" key="1">
    <source>
        <dbReference type="SAM" id="MobiDB-lite"/>
    </source>
</evidence>
<feature type="compositionally biased region" description="Basic and acidic residues" evidence="1">
    <location>
        <begin position="15"/>
        <end position="25"/>
    </location>
</feature>
<dbReference type="Proteomes" id="UP000023758">
    <property type="component" value="Unassembled WGS sequence"/>
</dbReference>
<dbReference type="AlphaFoldDB" id="A0A022W516"/>
<protein>
    <submittedName>
        <fullName evidence="2">Uncharacterized protein</fullName>
    </submittedName>
</protein>
<evidence type="ECO:0000313" key="2">
    <source>
        <dbReference type="EMBL" id="EZF53437.1"/>
    </source>
</evidence>
<organism evidence="2">
    <name type="scientific">Trichophyton rubrum CBS 288.86</name>
    <dbReference type="NCBI Taxonomy" id="1215330"/>
    <lineage>
        <taxon>Eukaryota</taxon>
        <taxon>Fungi</taxon>
        <taxon>Dikarya</taxon>
        <taxon>Ascomycota</taxon>
        <taxon>Pezizomycotina</taxon>
        <taxon>Eurotiomycetes</taxon>
        <taxon>Eurotiomycetidae</taxon>
        <taxon>Onygenales</taxon>
        <taxon>Arthrodermataceae</taxon>
        <taxon>Trichophyton</taxon>
    </lineage>
</organism>
<sequence length="189" mass="21049">MDIKRATPFSTQPRLKLDGDKHSKAEPSSLLQKHFEPRNFVHLRLNIVSDGSSIAQERALHAVRSPSRSPWLLAFMNIKIFLQREGFDMPLVNCFGQASREEASASIFNFLAWKNSRDLQQCSLAVCGLMASESCSHALSLMAVACLPSMSSLPLEMPTTAEDSQPIPERRKKSTIVAVPDFKSLDVDF</sequence>
<dbReference type="HOGENOM" id="CLU_1435402_0_0_1"/>
<gene>
    <name evidence="2" type="ORF">H103_03627</name>
</gene>
<feature type="region of interest" description="Disordered" evidence="1">
    <location>
        <begin position="1"/>
        <end position="28"/>
    </location>
</feature>
<accession>A0A022W516</accession>
<name>A0A022W516_TRIRU</name>
<reference evidence="2" key="1">
    <citation type="submission" date="2014-02" db="EMBL/GenBank/DDBJ databases">
        <title>The Genome Sequence of Trichophyton rubrum (morphotype fischeri) CBS 288.86.</title>
        <authorList>
            <consortium name="The Broad Institute Genomics Platform"/>
            <person name="Cuomo C.A."/>
            <person name="White T.C."/>
            <person name="Graser Y."/>
            <person name="Martinez-Rossi N."/>
            <person name="Heitman J."/>
            <person name="Young S.K."/>
            <person name="Zeng Q."/>
            <person name="Gargeya S."/>
            <person name="Abouelleil A."/>
            <person name="Alvarado L."/>
            <person name="Chapman S.B."/>
            <person name="Gainer-Dewar J."/>
            <person name="Goldberg J."/>
            <person name="Griggs A."/>
            <person name="Gujja S."/>
            <person name="Hansen M."/>
            <person name="Howarth C."/>
            <person name="Imamovic A."/>
            <person name="Larimer J."/>
            <person name="Martinez D."/>
            <person name="Murphy C."/>
            <person name="Pearson M.D."/>
            <person name="Persinoti G."/>
            <person name="Poon T."/>
            <person name="Priest M."/>
            <person name="Roberts A.D."/>
            <person name="Saif S."/>
            <person name="Shea T.D."/>
            <person name="Sykes S.N."/>
            <person name="Wortman J."/>
            <person name="Nusbaum C."/>
            <person name="Birren B."/>
        </authorList>
    </citation>
    <scope>NUCLEOTIDE SEQUENCE [LARGE SCALE GENOMIC DNA]</scope>
    <source>
        <strain evidence="2">CBS 288.86</strain>
    </source>
</reference>
<dbReference type="EMBL" id="KK207819">
    <property type="protein sequence ID" value="EZF53437.1"/>
    <property type="molecule type" value="Genomic_DNA"/>
</dbReference>